<dbReference type="SUPFAM" id="SSF56425">
    <property type="entry name" value="Succinate dehydrogenase/fumarate reductase flavoprotein, catalytic domain"/>
    <property type="match status" value="1"/>
</dbReference>
<keyword evidence="7" id="KW-1185">Reference proteome</keyword>
<organism evidence="6 7">
    <name type="scientific">Hirschia baltica (strain ATCC 49814 / DSM 5838 / IFAM 1418)</name>
    <dbReference type="NCBI Taxonomy" id="582402"/>
    <lineage>
        <taxon>Bacteria</taxon>
        <taxon>Pseudomonadati</taxon>
        <taxon>Pseudomonadota</taxon>
        <taxon>Alphaproteobacteria</taxon>
        <taxon>Hyphomonadales</taxon>
        <taxon>Hyphomonadaceae</taxon>
        <taxon>Hirschia</taxon>
    </lineage>
</organism>
<sequence length="463" mass="49165">MKQTFEFSVPVLIVGGGACGAAAALAARDAGLEPLLIEQDDNPTGSTGMSQGLFCAAGTHFQREAGIEDSPEIFFQDIQKKTKGMADPVISRLISEGSAKTLEWLVQRHNFPWTLDLRFKPSYGNSRARIHGWAGHSGKDMVQWFHRRLSDVEVDVLLNTKLVDIIIGDDGEIIGAVIKGGDGESQTIGCDALILASGGFGANQSMTQKFMPETKAFRFNGHEGSEGDAVLIGERLGAAVGDMGSYQGYAMLADPVGISVPPNVLIEGGVIVNSLGRRFTDESDDIAGMVLPLSEQPGGTGWVVFDARICGECEHIPEMQELKKLGVIQTASSIEIMADRMGVSEQSLRDTFLSIRNAVENGGADSLGRNWSNSVSALSESFHYIRVTGALYHTQGGLQIDSEARVVRRDGRSFSNLFAGGGAARSVSGPSSWGYLPAMGLTTAVVLGGIAGKNAAKIARKLA</sequence>
<evidence type="ECO:0000313" key="7">
    <source>
        <dbReference type="Proteomes" id="UP000002745"/>
    </source>
</evidence>
<gene>
    <name evidence="6" type="ordered locus">Hbal_1498</name>
</gene>
<proteinExistence type="predicted"/>
<dbReference type="KEGG" id="hba:Hbal_1498"/>
<keyword evidence="4" id="KW-0560">Oxidoreductase</keyword>
<name>C6XJ92_HIRBI</name>
<dbReference type="PROSITE" id="PS51257">
    <property type="entry name" value="PROKAR_LIPOPROTEIN"/>
    <property type="match status" value="1"/>
</dbReference>
<keyword evidence="3" id="KW-0274">FAD</keyword>
<dbReference type="InterPro" id="IPR027477">
    <property type="entry name" value="Succ_DH/fumarate_Rdtase_cat_sf"/>
</dbReference>
<dbReference type="Pfam" id="PF00890">
    <property type="entry name" value="FAD_binding_2"/>
    <property type="match status" value="1"/>
</dbReference>
<dbReference type="SUPFAM" id="SSF51905">
    <property type="entry name" value="FAD/NAD(P)-binding domain"/>
    <property type="match status" value="1"/>
</dbReference>
<dbReference type="OrthoDB" id="3178130at2"/>
<evidence type="ECO:0000256" key="3">
    <source>
        <dbReference type="ARBA" id="ARBA00022827"/>
    </source>
</evidence>
<dbReference type="GO" id="GO:0008202">
    <property type="term" value="P:steroid metabolic process"/>
    <property type="evidence" value="ECO:0007669"/>
    <property type="project" value="UniProtKB-ARBA"/>
</dbReference>
<feature type="domain" description="FAD-dependent oxidoreductase 2 FAD-binding" evidence="5">
    <location>
        <begin position="11"/>
        <end position="427"/>
    </location>
</feature>
<dbReference type="InterPro" id="IPR050315">
    <property type="entry name" value="FAD-oxidoreductase_2"/>
</dbReference>
<dbReference type="AlphaFoldDB" id="C6XJ92"/>
<dbReference type="PANTHER" id="PTHR43400:SF10">
    <property type="entry name" value="3-OXOSTEROID 1-DEHYDROGENASE"/>
    <property type="match status" value="1"/>
</dbReference>
<evidence type="ECO:0000313" key="6">
    <source>
        <dbReference type="EMBL" id="ACT59187.1"/>
    </source>
</evidence>
<dbReference type="eggNOG" id="COG1053">
    <property type="taxonomic scope" value="Bacteria"/>
</dbReference>
<dbReference type="InterPro" id="IPR003953">
    <property type="entry name" value="FAD-dep_OxRdtase_2_FAD-bd"/>
</dbReference>
<evidence type="ECO:0000256" key="1">
    <source>
        <dbReference type="ARBA" id="ARBA00001974"/>
    </source>
</evidence>
<evidence type="ECO:0000259" key="5">
    <source>
        <dbReference type="Pfam" id="PF00890"/>
    </source>
</evidence>
<dbReference type="Proteomes" id="UP000002745">
    <property type="component" value="Chromosome"/>
</dbReference>
<dbReference type="HOGENOM" id="CLU_011398_4_3_5"/>
<dbReference type="PANTHER" id="PTHR43400">
    <property type="entry name" value="FUMARATE REDUCTASE"/>
    <property type="match status" value="1"/>
</dbReference>
<evidence type="ECO:0000256" key="4">
    <source>
        <dbReference type="ARBA" id="ARBA00023002"/>
    </source>
</evidence>
<comment type="cofactor">
    <cofactor evidence="1">
        <name>FAD</name>
        <dbReference type="ChEBI" id="CHEBI:57692"/>
    </cofactor>
</comment>
<dbReference type="EMBL" id="CP001678">
    <property type="protein sequence ID" value="ACT59187.1"/>
    <property type="molecule type" value="Genomic_DNA"/>
</dbReference>
<dbReference type="STRING" id="582402.Hbal_1498"/>
<dbReference type="InterPro" id="IPR036188">
    <property type="entry name" value="FAD/NAD-bd_sf"/>
</dbReference>
<dbReference type="RefSeq" id="WP_015827337.1">
    <property type="nucleotide sequence ID" value="NC_012982.1"/>
</dbReference>
<evidence type="ECO:0000256" key="2">
    <source>
        <dbReference type="ARBA" id="ARBA00022630"/>
    </source>
</evidence>
<dbReference type="GO" id="GO:0016491">
    <property type="term" value="F:oxidoreductase activity"/>
    <property type="evidence" value="ECO:0007669"/>
    <property type="project" value="UniProtKB-KW"/>
</dbReference>
<dbReference type="Gene3D" id="3.50.50.60">
    <property type="entry name" value="FAD/NAD(P)-binding domain"/>
    <property type="match status" value="1"/>
</dbReference>
<dbReference type="Gene3D" id="3.90.700.10">
    <property type="entry name" value="Succinate dehydrogenase/fumarate reductase flavoprotein, catalytic domain"/>
    <property type="match status" value="1"/>
</dbReference>
<protein>
    <submittedName>
        <fullName evidence="6">Fumarate reductase/succinate dehydrogenase flavoprotein domain protein</fullName>
    </submittedName>
</protein>
<keyword evidence="2" id="KW-0285">Flavoprotein</keyword>
<accession>C6XJ92</accession>
<reference evidence="7" key="1">
    <citation type="journal article" date="2011" name="J. Bacteriol.">
        <title>Genome sequences of eight morphologically diverse alphaproteobacteria.</title>
        <authorList>
            <consortium name="US DOE Joint Genome Institute"/>
            <person name="Brown P.J."/>
            <person name="Kysela D.T."/>
            <person name="Buechlein A."/>
            <person name="Hemmerich C."/>
            <person name="Brun Y.V."/>
        </authorList>
    </citation>
    <scope>NUCLEOTIDE SEQUENCE [LARGE SCALE GENOMIC DNA]</scope>
    <source>
        <strain evidence="7">ATCC 49814 / DSM 5838 / IFAM 1418</strain>
    </source>
</reference>